<dbReference type="Pfam" id="PF19055">
    <property type="entry name" value="ABC2_membrane_7"/>
    <property type="match status" value="1"/>
</dbReference>
<evidence type="ECO:0000256" key="9">
    <source>
        <dbReference type="SAM" id="Phobius"/>
    </source>
</evidence>
<dbReference type="PANTHER" id="PTHR48041">
    <property type="entry name" value="ABC TRANSPORTER G FAMILY MEMBER 28"/>
    <property type="match status" value="1"/>
</dbReference>
<evidence type="ECO:0000313" key="11">
    <source>
        <dbReference type="EMBL" id="KAK9803713.1"/>
    </source>
</evidence>
<keyword evidence="12" id="KW-1185">Reference proteome</keyword>
<dbReference type="AlphaFoldDB" id="A0AAW1P455"/>
<feature type="transmembrane region" description="Helical" evidence="9">
    <location>
        <begin position="520"/>
        <end position="538"/>
    </location>
</feature>
<evidence type="ECO:0000313" key="12">
    <source>
        <dbReference type="Proteomes" id="UP001465755"/>
    </source>
</evidence>
<keyword evidence="7 9" id="KW-0472">Membrane</keyword>
<feature type="compositionally biased region" description="Basic and acidic residues" evidence="8">
    <location>
        <begin position="26"/>
        <end position="35"/>
    </location>
</feature>
<protein>
    <recommendedName>
        <fullName evidence="10">ABC transporter domain-containing protein</fullName>
    </recommendedName>
</protein>
<evidence type="ECO:0000256" key="5">
    <source>
        <dbReference type="ARBA" id="ARBA00022840"/>
    </source>
</evidence>
<keyword evidence="6 9" id="KW-1133">Transmembrane helix</keyword>
<dbReference type="Pfam" id="PF01061">
    <property type="entry name" value="ABC2_membrane"/>
    <property type="match status" value="1"/>
</dbReference>
<feature type="domain" description="ABC transporter" evidence="10">
    <location>
        <begin position="114"/>
        <end position="354"/>
    </location>
</feature>
<dbReference type="InterPro" id="IPR003593">
    <property type="entry name" value="AAA+_ATPase"/>
</dbReference>
<feature type="transmembrane region" description="Helical" evidence="9">
    <location>
        <begin position="685"/>
        <end position="705"/>
    </location>
</feature>
<evidence type="ECO:0000256" key="1">
    <source>
        <dbReference type="ARBA" id="ARBA00004141"/>
    </source>
</evidence>
<reference evidence="11 12" key="1">
    <citation type="journal article" date="2024" name="Nat. Commun.">
        <title>Phylogenomics reveals the evolutionary origins of lichenization in chlorophyte algae.</title>
        <authorList>
            <person name="Puginier C."/>
            <person name="Libourel C."/>
            <person name="Otte J."/>
            <person name="Skaloud P."/>
            <person name="Haon M."/>
            <person name="Grisel S."/>
            <person name="Petersen M."/>
            <person name="Berrin J.G."/>
            <person name="Delaux P.M."/>
            <person name="Dal Grande F."/>
            <person name="Keller J."/>
        </authorList>
    </citation>
    <scope>NUCLEOTIDE SEQUENCE [LARGE SCALE GENOMIC DNA]</scope>
    <source>
        <strain evidence="11 12">SAG 2036</strain>
    </source>
</reference>
<dbReference type="SMART" id="SM00382">
    <property type="entry name" value="AAA"/>
    <property type="match status" value="1"/>
</dbReference>
<accession>A0AAW1P455</accession>
<evidence type="ECO:0000256" key="3">
    <source>
        <dbReference type="ARBA" id="ARBA00022692"/>
    </source>
</evidence>
<gene>
    <name evidence="11" type="ORF">WJX73_005190</name>
</gene>
<evidence type="ECO:0000256" key="2">
    <source>
        <dbReference type="ARBA" id="ARBA00022448"/>
    </source>
</evidence>
<dbReference type="InterPro" id="IPR043926">
    <property type="entry name" value="ABCG_dom"/>
</dbReference>
<evidence type="ECO:0000256" key="4">
    <source>
        <dbReference type="ARBA" id="ARBA00022741"/>
    </source>
</evidence>
<evidence type="ECO:0000256" key="7">
    <source>
        <dbReference type="ARBA" id="ARBA00023136"/>
    </source>
</evidence>
<dbReference type="GO" id="GO:0005524">
    <property type="term" value="F:ATP binding"/>
    <property type="evidence" value="ECO:0007669"/>
    <property type="project" value="UniProtKB-KW"/>
</dbReference>
<dbReference type="GO" id="GO:0016020">
    <property type="term" value="C:membrane"/>
    <property type="evidence" value="ECO:0007669"/>
    <property type="project" value="UniProtKB-SubCell"/>
</dbReference>
<feature type="transmembrane region" description="Helical" evidence="9">
    <location>
        <begin position="630"/>
        <end position="654"/>
    </location>
</feature>
<feature type="transmembrane region" description="Helical" evidence="9">
    <location>
        <begin position="550"/>
        <end position="572"/>
    </location>
</feature>
<feature type="transmembrane region" description="Helical" evidence="9">
    <location>
        <begin position="592"/>
        <end position="618"/>
    </location>
</feature>
<sequence length="791" mass="87437">MKSDADKPPTPPASILNSNTHLLQSHQEDIPREPPTRQSFSTELPRERSHTITIGGEQDDDTEILEAVPHDKQIFLEYVQLNAWVPSAAPVGSSFIPGLPAISIPAPLKFWQKKPEPDAAPATPQSRQILYNIQGCCRPGEVLAFMGPSGSGKTSLLSIIGARAQSAMKRSGDCLFNGQPLTKKLKRQIGYVMQDDLFYESLTVWETLDYAAALRLPQHMSKQAKQKRVQMVITALGLEACKNTIIGGFFMKGISGGERKRASIGHEMLINPSVMLLDEPTSGLDSTSAMHLLQLLKKLSLSGRAIVTTIHQPSSRLFLQLDKLLLLSKGHALYYGPAQSCDDWFDRLGYKLPYRVNVADFILDLSSADVSREDRGGEESRMHLIACSENYQAHHPQDGYDPENTTAELAALRGSFRSHSKSRGKADQNQNQMNKGDLIDSAASLPGPRGKGDSTDSSSADRDVETGHVSAPNEAAAANTAAQAQEPGHVWGASYTAQLSILFRRSVRSRRNATLSFQDFALFLVIGVLAGLFWLQKCGNDTVGAAQNTLGLLFVEALFLSFRQMFVALFTFPDEYKMLLKERASGMYRLSAFYFARLASDLPLDFAIPTIFLIIVYFMGHLRYSAAAFFANYFTVILIMLVAQSYGLFLGTVVMNPKTAQTLAAIIMIVFMLTGGYFTRNIAVWISWFKYLSFIFYGYGLLAHIEFKDRQLYLCTTPNANPGAVQTFSDPPDPQNNPNCYPVPNTSEALGLPQQVNTHVWTPINACALVGMLILIRLFTYMALRHKTSQL</sequence>
<keyword evidence="4" id="KW-0547">Nucleotide-binding</keyword>
<keyword evidence="5" id="KW-0067">ATP-binding</keyword>
<feature type="compositionally biased region" description="Polar residues" evidence="8">
    <location>
        <begin position="15"/>
        <end position="25"/>
    </location>
</feature>
<dbReference type="PROSITE" id="PS50893">
    <property type="entry name" value="ABC_TRANSPORTER_2"/>
    <property type="match status" value="1"/>
</dbReference>
<dbReference type="InterPro" id="IPR003439">
    <property type="entry name" value="ABC_transporter-like_ATP-bd"/>
</dbReference>
<name>A0AAW1P455_9CHLO</name>
<feature type="transmembrane region" description="Helical" evidence="9">
    <location>
        <begin position="760"/>
        <end position="784"/>
    </location>
</feature>
<dbReference type="Pfam" id="PF00005">
    <property type="entry name" value="ABC_tran"/>
    <property type="match status" value="1"/>
</dbReference>
<organism evidence="11 12">
    <name type="scientific">Symbiochloris irregularis</name>
    <dbReference type="NCBI Taxonomy" id="706552"/>
    <lineage>
        <taxon>Eukaryota</taxon>
        <taxon>Viridiplantae</taxon>
        <taxon>Chlorophyta</taxon>
        <taxon>core chlorophytes</taxon>
        <taxon>Trebouxiophyceae</taxon>
        <taxon>Trebouxiales</taxon>
        <taxon>Trebouxiaceae</taxon>
        <taxon>Symbiochloris</taxon>
    </lineage>
</organism>
<dbReference type="InterPro" id="IPR050352">
    <property type="entry name" value="ABCG_transporters"/>
</dbReference>
<feature type="compositionally biased region" description="Low complexity" evidence="8">
    <location>
        <begin position="471"/>
        <end position="483"/>
    </location>
</feature>
<dbReference type="Gene3D" id="3.40.50.300">
    <property type="entry name" value="P-loop containing nucleotide triphosphate hydrolases"/>
    <property type="match status" value="1"/>
</dbReference>
<dbReference type="EMBL" id="JALJOQ010000057">
    <property type="protein sequence ID" value="KAK9803713.1"/>
    <property type="molecule type" value="Genomic_DNA"/>
</dbReference>
<dbReference type="InterPro" id="IPR027417">
    <property type="entry name" value="P-loop_NTPase"/>
</dbReference>
<feature type="compositionally biased region" description="Basic and acidic residues" evidence="8">
    <location>
        <begin position="450"/>
        <end position="466"/>
    </location>
</feature>
<keyword evidence="3 9" id="KW-0812">Transmembrane</keyword>
<evidence type="ECO:0000256" key="8">
    <source>
        <dbReference type="SAM" id="MobiDB-lite"/>
    </source>
</evidence>
<dbReference type="GO" id="GO:0016887">
    <property type="term" value="F:ATP hydrolysis activity"/>
    <property type="evidence" value="ECO:0007669"/>
    <property type="project" value="InterPro"/>
</dbReference>
<feature type="region of interest" description="Disordered" evidence="8">
    <location>
        <begin position="1"/>
        <end position="58"/>
    </location>
</feature>
<dbReference type="GO" id="GO:0140359">
    <property type="term" value="F:ABC-type transporter activity"/>
    <property type="evidence" value="ECO:0007669"/>
    <property type="project" value="InterPro"/>
</dbReference>
<dbReference type="InterPro" id="IPR013525">
    <property type="entry name" value="ABC2_TM"/>
</dbReference>
<feature type="transmembrane region" description="Helical" evidence="9">
    <location>
        <begin position="660"/>
        <end position="678"/>
    </location>
</feature>
<feature type="region of interest" description="Disordered" evidence="8">
    <location>
        <begin position="416"/>
        <end position="483"/>
    </location>
</feature>
<keyword evidence="2" id="KW-0813">Transport</keyword>
<comment type="caution">
    <text evidence="11">The sequence shown here is derived from an EMBL/GenBank/DDBJ whole genome shotgun (WGS) entry which is preliminary data.</text>
</comment>
<evidence type="ECO:0000256" key="6">
    <source>
        <dbReference type="ARBA" id="ARBA00022989"/>
    </source>
</evidence>
<evidence type="ECO:0000259" key="10">
    <source>
        <dbReference type="PROSITE" id="PS50893"/>
    </source>
</evidence>
<dbReference type="SUPFAM" id="SSF52540">
    <property type="entry name" value="P-loop containing nucleoside triphosphate hydrolases"/>
    <property type="match status" value="1"/>
</dbReference>
<proteinExistence type="predicted"/>
<comment type="subcellular location">
    <subcellularLocation>
        <location evidence="1">Membrane</location>
        <topology evidence="1">Multi-pass membrane protein</topology>
    </subcellularLocation>
</comment>
<dbReference type="PANTHER" id="PTHR48041:SF125">
    <property type="entry name" value="ABC TRANSPORTER G FAMILY"/>
    <property type="match status" value="1"/>
</dbReference>
<dbReference type="Proteomes" id="UP001465755">
    <property type="component" value="Unassembled WGS sequence"/>
</dbReference>